<gene>
    <name evidence="1" type="ORF">HPB47_005601</name>
</gene>
<reference evidence="1 2" key="1">
    <citation type="journal article" date="2020" name="Cell">
        <title>Large-Scale Comparative Analyses of Tick Genomes Elucidate Their Genetic Diversity and Vector Capacities.</title>
        <authorList>
            <consortium name="Tick Genome and Microbiome Consortium (TIGMIC)"/>
            <person name="Jia N."/>
            <person name="Wang J."/>
            <person name="Shi W."/>
            <person name="Du L."/>
            <person name="Sun Y."/>
            <person name="Zhan W."/>
            <person name="Jiang J.F."/>
            <person name="Wang Q."/>
            <person name="Zhang B."/>
            <person name="Ji P."/>
            <person name="Bell-Sakyi L."/>
            <person name="Cui X.M."/>
            <person name="Yuan T.T."/>
            <person name="Jiang B.G."/>
            <person name="Yang W.F."/>
            <person name="Lam T.T."/>
            <person name="Chang Q.C."/>
            <person name="Ding S.J."/>
            <person name="Wang X.J."/>
            <person name="Zhu J.G."/>
            <person name="Ruan X.D."/>
            <person name="Zhao L."/>
            <person name="Wei J.T."/>
            <person name="Ye R.Z."/>
            <person name="Que T.C."/>
            <person name="Du C.H."/>
            <person name="Zhou Y.H."/>
            <person name="Cheng J.X."/>
            <person name="Dai P.F."/>
            <person name="Guo W.B."/>
            <person name="Han X.H."/>
            <person name="Huang E.J."/>
            <person name="Li L.F."/>
            <person name="Wei W."/>
            <person name="Gao Y.C."/>
            <person name="Liu J.Z."/>
            <person name="Shao H.Z."/>
            <person name="Wang X."/>
            <person name="Wang C.C."/>
            <person name="Yang T.C."/>
            <person name="Huo Q.B."/>
            <person name="Li W."/>
            <person name="Chen H.Y."/>
            <person name="Chen S.E."/>
            <person name="Zhou L.G."/>
            <person name="Ni X.B."/>
            <person name="Tian J.H."/>
            <person name="Sheng Y."/>
            <person name="Liu T."/>
            <person name="Pan Y.S."/>
            <person name="Xia L.Y."/>
            <person name="Li J."/>
            <person name="Zhao F."/>
            <person name="Cao W.C."/>
        </authorList>
    </citation>
    <scope>NUCLEOTIDE SEQUENCE [LARGE SCALE GENOMIC DNA]</scope>
    <source>
        <strain evidence="1">Iper-2018</strain>
    </source>
</reference>
<proteinExistence type="predicted"/>
<comment type="caution">
    <text evidence="1">The sequence shown here is derived from an EMBL/GenBank/DDBJ whole genome shotgun (WGS) entry which is preliminary data.</text>
</comment>
<dbReference type="EMBL" id="JABSTQ010010841">
    <property type="protein sequence ID" value="KAG0417449.1"/>
    <property type="molecule type" value="Genomic_DNA"/>
</dbReference>
<organism evidence="1 2">
    <name type="scientific">Ixodes persulcatus</name>
    <name type="common">Taiga tick</name>
    <dbReference type="NCBI Taxonomy" id="34615"/>
    <lineage>
        <taxon>Eukaryota</taxon>
        <taxon>Metazoa</taxon>
        <taxon>Ecdysozoa</taxon>
        <taxon>Arthropoda</taxon>
        <taxon>Chelicerata</taxon>
        <taxon>Arachnida</taxon>
        <taxon>Acari</taxon>
        <taxon>Parasitiformes</taxon>
        <taxon>Ixodida</taxon>
        <taxon>Ixodoidea</taxon>
        <taxon>Ixodidae</taxon>
        <taxon>Ixodinae</taxon>
        <taxon>Ixodes</taxon>
    </lineage>
</organism>
<sequence>MWWKSSTAATGISVSSVYEIKRGFKRANGAVKSPSKKRPKFAEKRKRISNHDACTLTAVRSCLHNFFGRGEIPTLKKIAAHLQEDDVLPYCYGTTLYRLLKDMGFEKQKRNCNSFLIEREDIIEWRRRYSSPIAKHIAQNRKIYFQDETWVNAGLPVDKAPSGKGERVIVTHAGSDTGFVSGCLDVFRGKKKGDYHDEMDPNRLEAWFLHQLDRIEPNSVIVKDNAPYHSRKAEAVPTTATKKDVLKDLGQRDYKTSWRLQVVLGPTLSGKVENSASIAMQLFYRSCLAEQFDDPSAVEGAAVALAALFLPKKPRQLDVIEVITTLSLIYRIKLSKFHAELENASHCDAHGFQAGNTSARFRMDRWRAALETLVLWSPQMRIEARDTCSLDQVIELLMSSATSIPYIFISATRELLSTVSNYDHPSFRGAPWLDFCARHVMEQSRLWSYINILQFATPRKDDTLRAFVLAMRDHLKQEWLYIFGDSADQRISEMLRFLEFHTPVNEILPGIEIPGMTQRYWTNVLSLRKWHAQLEFNADVYVDPKLRGDRMEFGAPSHRRFDISAIYYSQITALEGTEDFINYAYPGIILAKKIWEKILSSRALSNASRQFFNHHVPCLKETFGLTDKRRIAIFLGVRSALKLGRVPDWHLASISSRRFGSISRSKLFYLLYYRNNVCKEMVDGYVTLDEAAAIARLLRHTSDFNQAFDCRLVKHGETCLFE</sequence>
<dbReference type="Proteomes" id="UP000805193">
    <property type="component" value="Unassembled WGS sequence"/>
</dbReference>
<evidence type="ECO:0000313" key="2">
    <source>
        <dbReference type="Proteomes" id="UP000805193"/>
    </source>
</evidence>
<evidence type="ECO:0000313" key="1">
    <source>
        <dbReference type="EMBL" id="KAG0417449.1"/>
    </source>
</evidence>
<name>A0AC60PCJ8_IXOPE</name>
<keyword evidence="2" id="KW-1185">Reference proteome</keyword>
<accession>A0AC60PCJ8</accession>
<protein>
    <submittedName>
        <fullName evidence="1">Uncharacterized protein</fullName>
    </submittedName>
</protein>